<keyword evidence="3 7" id="KW-0812">Transmembrane</keyword>
<name>A0AAN8VG05_9MAGN</name>
<proteinExistence type="predicted"/>
<evidence type="ECO:0000256" key="6">
    <source>
        <dbReference type="SAM" id="MobiDB-lite"/>
    </source>
</evidence>
<dbReference type="PANTHER" id="PTHR31585:SF12">
    <property type="entry name" value="FOLATE-BIOPTERIN TRANSPORTER 9, CHLOROPLASTIC-RELATED"/>
    <property type="match status" value="1"/>
</dbReference>
<feature type="region of interest" description="Disordered" evidence="6">
    <location>
        <begin position="142"/>
        <end position="163"/>
    </location>
</feature>
<evidence type="ECO:0000256" key="4">
    <source>
        <dbReference type="ARBA" id="ARBA00022989"/>
    </source>
</evidence>
<organism evidence="8 9">
    <name type="scientific">Dillenia turbinata</name>
    <dbReference type="NCBI Taxonomy" id="194707"/>
    <lineage>
        <taxon>Eukaryota</taxon>
        <taxon>Viridiplantae</taxon>
        <taxon>Streptophyta</taxon>
        <taxon>Embryophyta</taxon>
        <taxon>Tracheophyta</taxon>
        <taxon>Spermatophyta</taxon>
        <taxon>Magnoliopsida</taxon>
        <taxon>eudicotyledons</taxon>
        <taxon>Gunneridae</taxon>
        <taxon>Pentapetalae</taxon>
        <taxon>Dilleniales</taxon>
        <taxon>Dilleniaceae</taxon>
        <taxon>Dillenia</taxon>
    </lineage>
</organism>
<keyword evidence="2" id="KW-0813">Transport</keyword>
<keyword evidence="4 7" id="KW-1133">Transmembrane helix</keyword>
<evidence type="ECO:0000256" key="3">
    <source>
        <dbReference type="ARBA" id="ARBA00022692"/>
    </source>
</evidence>
<dbReference type="Proteomes" id="UP001370490">
    <property type="component" value="Unassembled WGS sequence"/>
</dbReference>
<dbReference type="EMBL" id="JBAMMX010000013">
    <property type="protein sequence ID" value="KAK6928672.1"/>
    <property type="molecule type" value="Genomic_DNA"/>
</dbReference>
<evidence type="ECO:0000313" key="8">
    <source>
        <dbReference type="EMBL" id="KAK6928672.1"/>
    </source>
</evidence>
<evidence type="ECO:0000256" key="7">
    <source>
        <dbReference type="SAM" id="Phobius"/>
    </source>
</evidence>
<accession>A0AAN8VG05</accession>
<dbReference type="Pfam" id="PF03092">
    <property type="entry name" value="BT1"/>
    <property type="match status" value="1"/>
</dbReference>
<protein>
    <submittedName>
        <fullName evidence="8">Biopterin transporter family</fullName>
    </submittedName>
</protein>
<reference evidence="8 9" key="1">
    <citation type="submission" date="2023-12" db="EMBL/GenBank/DDBJ databases">
        <title>A high-quality genome assembly for Dillenia turbinata (Dilleniales).</title>
        <authorList>
            <person name="Chanderbali A."/>
        </authorList>
    </citation>
    <scope>NUCLEOTIDE SEQUENCE [LARGE SCALE GENOMIC DNA]</scope>
    <source>
        <strain evidence="8">LSX21</strain>
        <tissue evidence="8">Leaf</tissue>
    </source>
</reference>
<evidence type="ECO:0000256" key="5">
    <source>
        <dbReference type="ARBA" id="ARBA00023136"/>
    </source>
</evidence>
<keyword evidence="9" id="KW-1185">Reference proteome</keyword>
<evidence type="ECO:0000313" key="9">
    <source>
        <dbReference type="Proteomes" id="UP001370490"/>
    </source>
</evidence>
<dbReference type="AlphaFoldDB" id="A0AAN8VG05"/>
<gene>
    <name evidence="8" type="ORF">RJ641_004877</name>
</gene>
<comment type="subcellular location">
    <subcellularLocation>
        <location evidence="1">Membrane</location>
        <topology evidence="1">Multi-pass membrane protein</topology>
    </subcellularLocation>
</comment>
<sequence>MFLSSTVLYDRYWKKLPMRKLIGGFQILYALSLLLDLVLVKQINLKLGIPNETFAICFSGVAETVAQLKLLPFSVLLASLCPPDSEGALISFLASALCLSQNKLRTWKNLQCSLWLNKMPMGWLSSMLRCLMPCSSQVGNDGSSSVAKSSSQSDKSKGKSKPCSPPIVVSYFPVNSNLSSCFFDSSSRVADNDYRGSLAKVPSSNKSAPKEKSSKAPIIVSYFPINSILSRL</sequence>
<dbReference type="GO" id="GO:0016020">
    <property type="term" value="C:membrane"/>
    <property type="evidence" value="ECO:0007669"/>
    <property type="project" value="UniProtKB-SubCell"/>
</dbReference>
<feature type="compositionally biased region" description="Low complexity" evidence="6">
    <location>
        <begin position="143"/>
        <end position="153"/>
    </location>
</feature>
<evidence type="ECO:0000256" key="1">
    <source>
        <dbReference type="ARBA" id="ARBA00004141"/>
    </source>
</evidence>
<feature type="transmembrane region" description="Helical" evidence="7">
    <location>
        <begin position="21"/>
        <end position="40"/>
    </location>
</feature>
<keyword evidence="5 7" id="KW-0472">Membrane</keyword>
<dbReference type="InterPro" id="IPR039309">
    <property type="entry name" value="BT1"/>
</dbReference>
<evidence type="ECO:0000256" key="2">
    <source>
        <dbReference type="ARBA" id="ARBA00022448"/>
    </source>
</evidence>
<comment type="caution">
    <text evidence="8">The sequence shown here is derived from an EMBL/GenBank/DDBJ whole genome shotgun (WGS) entry which is preliminary data.</text>
</comment>
<dbReference type="PANTHER" id="PTHR31585">
    <property type="entry name" value="FOLATE-BIOPTERIN TRANSPORTER 1, CHLOROPLASTIC"/>
    <property type="match status" value="1"/>
</dbReference>